<protein>
    <submittedName>
        <fullName evidence="1">Tyrosine-protein phosphatase</fullName>
    </submittedName>
</protein>
<gene>
    <name evidence="1" type="ORF">KK488_19655</name>
</gene>
<keyword evidence="2" id="KW-1185">Reference proteome</keyword>
<dbReference type="GO" id="GO:0004721">
    <property type="term" value="F:phosphoprotein phosphatase activity"/>
    <property type="evidence" value="ECO:0007669"/>
    <property type="project" value="InterPro"/>
</dbReference>
<comment type="caution">
    <text evidence="1">The sequence shown here is derived from an EMBL/GenBank/DDBJ whole genome shotgun (WGS) entry which is preliminary data.</text>
</comment>
<dbReference type="SUPFAM" id="SSF52799">
    <property type="entry name" value="(Phosphotyrosine protein) phosphatases II"/>
    <property type="match status" value="1"/>
</dbReference>
<dbReference type="InterPro" id="IPR026893">
    <property type="entry name" value="Tyr/Ser_Pase_IphP-type"/>
</dbReference>
<reference evidence="1" key="1">
    <citation type="submission" date="2021-05" db="EMBL/GenBank/DDBJ databases">
        <title>Genome of Sphingobium sp. strain.</title>
        <authorList>
            <person name="Fan R."/>
        </authorList>
    </citation>
    <scope>NUCLEOTIDE SEQUENCE</scope>
    <source>
        <strain evidence="1">H33</strain>
    </source>
</reference>
<dbReference type="Gene3D" id="3.90.190.10">
    <property type="entry name" value="Protein tyrosine phosphatase superfamily"/>
    <property type="match status" value="1"/>
</dbReference>
<evidence type="ECO:0000313" key="2">
    <source>
        <dbReference type="Proteomes" id="UP001138757"/>
    </source>
</evidence>
<sequence length="53" mass="5869">MTPQPLQEADGTPFLKGAFDEIDAKWGSVDAYLEKEVGVTKVDLARLKALYLE</sequence>
<name>A0A9X1DFZ3_9SPHN</name>
<proteinExistence type="predicted"/>
<dbReference type="RefSeq" id="WP_214625425.1">
    <property type="nucleotide sequence ID" value="NZ_JAHGAW010000015.1"/>
</dbReference>
<accession>A0A9X1DFZ3</accession>
<dbReference type="AlphaFoldDB" id="A0A9X1DFZ3"/>
<dbReference type="InterPro" id="IPR029021">
    <property type="entry name" value="Prot-tyrosine_phosphatase-like"/>
</dbReference>
<organism evidence="1 2">
    <name type="scientific">Sphingobium nicotianae</name>
    <dbReference type="NCBI Taxonomy" id="2782607"/>
    <lineage>
        <taxon>Bacteria</taxon>
        <taxon>Pseudomonadati</taxon>
        <taxon>Pseudomonadota</taxon>
        <taxon>Alphaproteobacteria</taxon>
        <taxon>Sphingomonadales</taxon>
        <taxon>Sphingomonadaceae</taxon>
        <taxon>Sphingobium</taxon>
    </lineage>
</organism>
<dbReference type="Proteomes" id="UP001138757">
    <property type="component" value="Unassembled WGS sequence"/>
</dbReference>
<dbReference type="EMBL" id="JAHGAW010000015">
    <property type="protein sequence ID" value="MBT2189171.1"/>
    <property type="molecule type" value="Genomic_DNA"/>
</dbReference>
<evidence type="ECO:0000313" key="1">
    <source>
        <dbReference type="EMBL" id="MBT2189171.1"/>
    </source>
</evidence>
<dbReference type="Pfam" id="PF13350">
    <property type="entry name" value="Y_phosphatase3"/>
    <property type="match status" value="1"/>
</dbReference>